<feature type="region of interest" description="Disordered" evidence="1">
    <location>
        <begin position="15"/>
        <end position="38"/>
    </location>
</feature>
<proteinExistence type="predicted"/>
<dbReference type="Proteomes" id="UP000478052">
    <property type="component" value="Unassembled WGS sequence"/>
</dbReference>
<feature type="non-terminal residue" evidence="2">
    <location>
        <position position="149"/>
    </location>
</feature>
<gene>
    <name evidence="2" type="ORF">FWK35_00034419</name>
</gene>
<comment type="caution">
    <text evidence="2">The sequence shown here is derived from an EMBL/GenBank/DDBJ whole genome shotgun (WGS) entry which is preliminary data.</text>
</comment>
<dbReference type="EMBL" id="VUJU01014480">
    <property type="protein sequence ID" value="KAF0701986.1"/>
    <property type="molecule type" value="Genomic_DNA"/>
</dbReference>
<reference evidence="2 3" key="1">
    <citation type="submission" date="2019-08" db="EMBL/GenBank/DDBJ databases">
        <title>Whole genome of Aphis craccivora.</title>
        <authorList>
            <person name="Voronova N.V."/>
            <person name="Shulinski R.S."/>
            <person name="Bandarenka Y.V."/>
            <person name="Zhorov D.G."/>
            <person name="Warner D."/>
        </authorList>
    </citation>
    <scope>NUCLEOTIDE SEQUENCE [LARGE SCALE GENOMIC DNA]</scope>
    <source>
        <strain evidence="2">180601</strain>
        <tissue evidence="2">Whole Body</tissue>
    </source>
</reference>
<evidence type="ECO:0000313" key="3">
    <source>
        <dbReference type="Proteomes" id="UP000478052"/>
    </source>
</evidence>
<evidence type="ECO:0000256" key="1">
    <source>
        <dbReference type="SAM" id="MobiDB-lite"/>
    </source>
</evidence>
<name>A0A6G0VQ59_APHCR</name>
<sequence>MSFYLSPERMDICKRKKGGAAGERDRKKNENNSDNFMSNKLEAEPDLNYNHNQTKEVTNDVTGIRHLGTQRTSKKPKYTLGILNMYLCQILLTLSLTFCNASRLMQHVKKSNISPLEIAKEIDNNLNPKKSPGYDEISPKILKELPKKA</sequence>
<feature type="compositionally biased region" description="Basic and acidic residues" evidence="1">
    <location>
        <begin position="22"/>
        <end position="31"/>
    </location>
</feature>
<protein>
    <submittedName>
        <fullName evidence="2">Zinc finger MYM-type protein 1-like</fullName>
    </submittedName>
</protein>
<accession>A0A6G0VQ59</accession>
<dbReference type="AlphaFoldDB" id="A0A6G0VQ59"/>
<dbReference type="OrthoDB" id="416454at2759"/>
<organism evidence="2 3">
    <name type="scientific">Aphis craccivora</name>
    <name type="common">Cowpea aphid</name>
    <dbReference type="NCBI Taxonomy" id="307492"/>
    <lineage>
        <taxon>Eukaryota</taxon>
        <taxon>Metazoa</taxon>
        <taxon>Ecdysozoa</taxon>
        <taxon>Arthropoda</taxon>
        <taxon>Hexapoda</taxon>
        <taxon>Insecta</taxon>
        <taxon>Pterygota</taxon>
        <taxon>Neoptera</taxon>
        <taxon>Paraneoptera</taxon>
        <taxon>Hemiptera</taxon>
        <taxon>Sternorrhyncha</taxon>
        <taxon>Aphidomorpha</taxon>
        <taxon>Aphidoidea</taxon>
        <taxon>Aphididae</taxon>
        <taxon>Aphidini</taxon>
        <taxon>Aphis</taxon>
        <taxon>Aphis</taxon>
    </lineage>
</organism>
<evidence type="ECO:0000313" key="2">
    <source>
        <dbReference type="EMBL" id="KAF0701986.1"/>
    </source>
</evidence>
<keyword evidence="3" id="KW-1185">Reference proteome</keyword>